<evidence type="ECO:0000256" key="8">
    <source>
        <dbReference type="ARBA" id="ARBA00023014"/>
    </source>
</evidence>
<dbReference type="CDD" id="cd10030">
    <property type="entry name" value="UDG-F4_TTUDGA_SPO1dp_like"/>
    <property type="match status" value="1"/>
</dbReference>
<keyword evidence="4" id="KW-0479">Metal-binding</keyword>
<keyword evidence="6" id="KW-0378">Hydrolase</keyword>
<keyword evidence="3" id="KW-0004">4Fe-4S</keyword>
<dbReference type="PANTHER" id="PTHR33693">
    <property type="entry name" value="TYPE-5 URACIL-DNA GLYCOSYLASE"/>
    <property type="match status" value="1"/>
</dbReference>
<evidence type="ECO:0000256" key="3">
    <source>
        <dbReference type="ARBA" id="ARBA00022485"/>
    </source>
</evidence>
<keyword evidence="9" id="KW-0234">DNA repair</keyword>
<dbReference type="Proteomes" id="UP000199494">
    <property type="component" value="Unassembled WGS sequence"/>
</dbReference>
<dbReference type="OrthoDB" id="5290748at2"/>
<keyword evidence="12" id="KW-1185">Reference proteome</keyword>
<keyword evidence="7" id="KW-0408">Iron</keyword>
<dbReference type="GO" id="GO:0051539">
    <property type="term" value="F:4 iron, 4 sulfur cluster binding"/>
    <property type="evidence" value="ECO:0007669"/>
    <property type="project" value="UniProtKB-KW"/>
</dbReference>
<dbReference type="AlphaFoldDB" id="A0A222VMN4"/>
<dbReference type="Pfam" id="PF03167">
    <property type="entry name" value="UDG"/>
    <property type="match status" value="1"/>
</dbReference>
<dbReference type="GO" id="GO:0097506">
    <property type="term" value="F:deaminated base DNA N-glycosylase activity"/>
    <property type="evidence" value="ECO:0007669"/>
    <property type="project" value="UniProtKB-ARBA"/>
</dbReference>
<evidence type="ECO:0000256" key="10">
    <source>
        <dbReference type="SAM" id="MobiDB-lite"/>
    </source>
</evidence>
<feature type="region of interest" description="Disordered" evidence="10">
    <location>
        <begin position="1"/>
        <end position="23"/>
    </location>
</feature>
<dbReference type="STRING" id="530584.SAMN05421630_101182"/>
<dbReference type="InterPro" id="IPR005273">
    <property type="entry name" value="Ura-DNA_glyco_family4"/>
</dbReference>
<dbReference type="Gene3D" id="3.40.470.10">
    <property type="entry name" value="Uracil-DNA glycosylase-like domain"/>
    <property type="match status" value="1"/>
</dbReference>
<dbReference type="SUPFAM" id="SSF52141">
    <property type="entry name" value="Uracil-DNA glycosylase-like"/>
    <property type="match status" value="1"/>
</dbReference>
<evidence type="ECO:0000256" key="5">
    <source>
        <dbReference type="ARBA" id="ARBA00022763"/>
    </source>
</evidence>
<name>A0A222VMN4_9PSEU</name>
<keyword evidence="8" id="KW-0411">Iron-sulfur</keyword>
<evidence type="ECO:0000256" key="6">
    <source>
        <dbReference type="ARBA" id="ARBA00022801"/>
    </source>
</evidence>
<dbReference type="SMART" id="SM00986">
    <property type="entry name" value="UDG"/>
    <property type="match status" value="1"/>
</dbReference>
<dbReference type="EMBL" id="FMZE01000001">
    <property type="protein sequence ID" value="SDC04023.1"/>
    <property type="molecule type" value="Genomic_DNA"/>
</dbReference>
<dbReference type="InterPro" id="IPR005122">
    <property type="entry name" value="Uracil-DNA_glycosylase-like"/>
</dbReference>
<dbReference type="InterPro" id="IPR036895">
    <property type="entry name" value="Uracil-DNA_glycosylase-like_sf"/>
</dbReference>
<sequence length="233" mass="24823">MTGGEGATATRSQGAQDFLPRRGGLPSLRSAAGGCRGCALYRDATATVFGSGPASARFFLVGEVPGDQEDRQGEPFVGPAGRLLGHAMADAGMDRKMAYLTNAVKHFRFTRDEGGKRRIHKKPSRGQIAACRPWLLAELAAVRPEIIVCLGATAAQSLLGNDFRVTRERGVLLGPQDLPEHNAMAERPEAAPRVLATVHPSAILRAKGEDRTDAYDEFVSDLRAAASESTDPT</sequence>
<dbReference type="SMART" id="SM00987">
    <property type="entry name" value="UreE_C"/>
    <property type="match status" value="1"/>
</dbReference>
<dbReference type="GO" id="GO:0046872">
    <property type="term" value="F:metal ion binding"/>
    <property type="evidence" value="ECO:0007669"/>
    <property type="project" value="UniProtKB-KW"/>
</dbReference>
<evidence type="ECO:0000256" key="9">
    <source>
        <dbReference type="ARBA" id="ARBA00023204"/>
    </source>
</evidence>
<accession>A0A222VMN4</accession>
<protein>
    <recommendedName>
        <fullName evidence="2">Type-4 uracil-DNA glycosylase</fullName>
    </recommendedName>
</protein>
<dbReference type="RefSeq" id="WP_091795040.1">
    <property type="nucleotide sequence ID" value="NZ_CP016353.1"/>
</dbReference>
<evidence type="ECO:0000256" key="2">
    <source>
        <dbReference type="ARBA" id="ARBA00019403"/>
    </source>
</evidence>
<organism evidence="11 12">
    <name type="scientific">Prauserella marina</name>
    <dbReference type="NCBI Taxonomy" id="530584"/>
    <lineage>
        <taxon>Bacteria</taxon>
        <taxon>Bacillati</taxon>
        <taxon>Actinomycetota</taxon>
        <taxon>Actinomycetes</taxon>
        <taxon>Pseudonocardiales</taxon>
        <taxon>Pseudonocardiaceae</taxon>
        <taxon>Prauserella</taxon>
    </lineage>
</organism>
<dbReference type="NCBIfam" id="TIGR03914">
    <property type="entry name" value="UDG_fam_dom"/>
    <property type="match status" value="1"/>
</dbReference>
<dbReference type="GO" id="GO:0006281">
    <property type="term" value="P:DNA repair"/>
    <property type="evidence" value="ECO:0007669"/>
    <property type="project" value="UniProtKB-KW"/>
</dbReference>
<evidence type="ECO:0000313" key="11">
    <source>
        <dbReference type="EMBL" id="SDC04023.1"/>
    </source>
</evidence>
<dbReference type="InterPro" id="IPR051536">
    <property type="entry name" value="UDG_Type-4/5"/>
</dbReference>
<evidence type="ECO:0000313" key="12">
    <source>
        <dbReference type="Proteomes" id="UP000199494"/>
    </source>
</evidence>
<comment type="similarity">
    <text evidence="1">Belongs to the uracil-DNA glycosylase (UDG) superfamily. Type 4 (UDGa) family.</text>
</comment>
<proteinExistence type="inferred from homology"/>
<reference evidence="11 12" key="1">
    <citation type="submission" date="2016-10" db="EMBL/GenBank/DDBJ databases">
        <authorList>
            <person name="de Groot N.N."/>
        </authorList>
    </citation>
    <scope>NUCLEOTIDE SEQUENCE [LARGE SCALE GENOMIC DNA]</scope>
    <source>
        <strain evidence="11 12">CGMCC 4.5506</strain>
    </source>
</reference>
<evidence type="ECO:0000256" key="7">
    <source>
        <dbReference type="ARBA" id="ARBA00023004"/>
    </source>
</evidence>
<evidence type="ECO:0000256" key="4">
    <source>
        <dbReference type="ARBA" id="ARBA00022723"/>
    </source>
</evidence>
<gene>
    <name evidence="11" type="ORF">SAMN05421630_101182</name>
</gene>
<keyword evidence="5" id="KW-0227">DNA damage</keyword>
<dbReference type="PANTHER" id="PTHR33693:SF9">
    <property type="entry name" value="TYPE-4 URACIL-DNA GLYCOSYLASE"/>
    <property type="match status" value="1"/>
</dbReference>
<dbReference type="KEGG" id="pmad:BAY61_09105"/>
<evidence type="ECO:0000256" key="1">
    <source>
        <dbReference type="ARBA" id="ARBA00006521"/>
    </source>
</evidence>